<dbReference type="EMBL" id="CAJNYU010000504">
    <property type="protein sequence ID" value="CAF3367580.1"/>
    <property type="molecule type" value="Genomic_DNA"/>
</dbReference>
<dbReference type="Proteomes" id="UP000663872">
    <property type="component" value="Unassembled WGS sequence"/>
</dbReference>
<dbReference type="Proteomes" id="UP000663851">
    <property type="component" value="Unassembled WGS sequence"/>
</dbReference>
<dbReference type="Proteomes" id="UP000663865">
    <property type="component" value="Unassembled WGS sequence"/>
</dbReference>
<dbReference type="Proteomes" id="UP000663873">
    <property type="component" value="Unassembled WGS sequence"/>
</dbReference>
<evidence type="ECO:0000313" key="10">
    <source>
        <dbReference type="EMBL" id="CAF4715622.1"/>
    </source>
</evidence>
<dbReference type="Proteomes" id="UP000663833">
    <property type="component" value="Unassembled WGS sequence"/>
</dbReference>
<evidence type="ECO:0000313" key="6">
    <source>
        <dbReference type="EMBL" id="CAF4403598.1"/>
    </source>
</evidence>
<dbReference type="Proteomes" id="UP000663848">
    <property type="component" value="Unassembled WGS sequence"/>
</dbReference>
<evidence type="ECO:0000313" key="4">
    <source>
        <dbReference type="EMBL" id="CAF3594930.1"/>
    </source>
</evidence>
<dbReference type="EMBL" id="CAJNYV010003694">
    <property type="protein sequence ID" value="CAF3597289.1"/>
    <property type="molecule type" value="Genomic_DNA"/>
</dbReference>
<evidence type="ECO:0000313" key="5">
    <source>
        <dbReference type="EMBL" id="CAF3597289.1"/>
    </source>
</evidence>
<evidence type="ECO:0000313" key="8">
    <source>
        <dbReference type="EMBL" id="CAF4442726.1"/>
    </source>
</evidence>
<name>A0A818N0L0_9BILA</name>
<dbReference type="EMBL" id="CAJOBQ010000992">
    <property type="protein sequence ID" value="CAF4442726.1"/>
    <property type="molecule type" value="Genomic_DNA"/>
</dbReference>
<dbReference type="EMBL" id="CAJOBO010002256">
    <property type="protein sequence ID" value="CAF4440710.1"/>
    <property type="molecule type" value="Genomic_DNA"/>
</dbReference>
<dbReference type="Proteomes" id="UP000663838">
    <property type="component" value="Unassembled WGS sequence"/>
</dbReference>
<dbReference type="EMBL" id="CAJOBP010003402">
    <property type="protein sequence ID" value="CAF4403598.1"/>
    <property type="molecule type" value="Genomic_DNA"/>
</dbReference>
<dbReference type="Proteomes" id="UP000663869">
    <property type="component" value="Unassembled WGS sequence"/>
</dbReference>
<dbReference type="Gene3D" id="1.10.10.1620">
    <property type="match status" value="1"/>
</dbReference>
<evidence type="ECO:0000313" key="12">
    <source>
        <dbReference type="Proteomes" id="UP000663873"/>
    </source>
</evidence>
<dbReference type="EMBL" id="CAJNYD010001476">
    <property type="protein sequence ID" value="CAF3340009.1"/>
    <property type="molecule type" value="Genomic_DNA"/>
</dbReference>
<dbReference type="Proteomes" id="UP000663862">
    <property type="component" value="Unassembled WGS sequence"/>
</dbReference>
<evidence type="ECO:0000313" key="9">
    <source>
        <dbReference type="EMBL" id="CAF4669460.1"/>
    </source>
</evidence>
<dbReference type="Proteomes" id="UP000663825">
    <property type="component" value="Unassembled WGS sequence"/>
</dbReference>
<dbReference type="EMBL" id="CAJOBR010002969">
    <property type="protein sequence ID" value="CAF4715622.1"/>
    <property type="molecule type" value="Genomic_DNA"/>
</dbReference>
<gene>
    <name evidence="2" type="ORF">FME351_LOCUS6020</name>
    <name evidence="4" type="ORF">GRG538_LOCUS22390</name>
    <name evidence="7" type="ORF">HFQ381_LOCUS23100</name>
    <name evidence="5" type="ORF">KIK155_LOCUS20742</name>
    <name evidence="1" type="ORF">LUA448_LOCUS12060</name>
    <name evidence="10" type="ORF">QYT958_LOCUS18639</name>
    <name evidence="3" type="ORF">TIS948_LOCUS31115</name>
    <name evidence="9" type="ORF">TOA249_LOCUS15177</name>
    <name evidence="8" type="ORF">TSG867_LOCUS16335</name>
    <name evidence="6" type="ORF">UJA718_LOCUS19294</name>
</gene>
<dbReference type="EMBL" id="CAJOBS010000976">
    <property type="protein sequence ID" value="CAF4669460.1"/>
    <property type="molecule type" value="Genomic_DNA"/>
</dbReference>
<dbReference type="OrthoDB" id="10009638at2759"/>
<organism evidence="5 11">
    <name type="scientific">Rotaria socialis</name>
    <dbReference type="NCBI Taxonomy" id="392032"/>
    <lineage>
        <taxon>Eukaryota</taxon>
        <taxon>Metazoa</taxon>
        <taxon>Spiralia</taxon>
        <taxon>Gnathifera</taxon>
        <taxon>Rotifera</taxon>
        <taxon>Eurotatoria</taxon>
        <taxon>Bdelloidea</taxon>
        <taxon>Philodinida</taxon>
        <taxon>Philodinidae</taxon>
        <taxon>Rotaria</taxon>
    </lineage>
</organism>
<accession>A0A818N0L0</accession>
<keyword evidence="12" id="KW-1185">Reference proteome</keyword>
<proteinExistence type="predicted"/>
<dbReference type="EMBL" id="CAJNXB010005670">
    <property type="protein sequence ID" value="CAF3440064.1"/>
    <property type="molecule type" value="Genomic_DNA"/>
</dbReference>
<comment type="caution">
    <text evidence="5">The sequence shown here is derived from an EMBL/GenBank/DDBJ whole genome shotgun (WGS) entry which is preliminary data.</text>
</comment>
<dbReference type="EMBL" id="CAJNYT010003708">
    <property type="protein sequence ID" value="CAF3594930.1"/>
    <property type="molecule type" value="Genomic_DNA"/>
</dbReference>
<evidence type="ECO:0000313" key="2">
    <source>
        <dbReference type="EMBL" id="CAF3367580.1"/>
    </source>
</evidence>
<evidence type="ECO:0000313" key="3">
    <source>
        <dbReference type="EMBL" id="CAF3440064.1"/>
    </source>
</evidence>
<evidence type="ECO:0000313" key="11">
    <source>
        <dbReference type="Proteomes" id="UP000663865"/>
    </source>
</evidence>
<evidence type="ECO:0000313" key="1">
    <source>
        <dbReference type="EMBL" id="CAF3340009.1"/>
    </source>
</evidence>
<evidence type="ECO:0000313" key="7">
    <source>
        <dbReference type="EMBL" id="CAF4440710.1"/>
    </source>
</evidence>
<dbReference type="AlphaFoldDB" id="A0A818N0L0"/>
<reference evidence="5" key="1">
    <citation type="submission" date="2021-02" db="EMBL/GenBank/DDBJ databases">
        <authorList>
            <person name="Nowell W R."/>
        </authorList>
    </citation>
    <scope>NUCLEOTIDE SEQUENCE</scope>
</reference>
<protein>
    <submittedName>
        <fullName evidence="5">Uncharacterized protein</fullName>
    </submittedName>
</protein>
<sequence length="287" mass="33344">MKSGTARRTDGGEHLSTAHAWFEGAVLSALRILIQLQQENFDIVIVGGDLLVLQTAIELSNRQPATHLMNQFYFENLPNNYRGQLNGKLEFLNTTKMAIEKLNILQESKYVNVTIRENERFMHVSQNQIITNRRTIKVNNKILFLDNCYLNDQIKESLEPFKLSIKTEQFPLLTYLKKEDHLSRSIDINQVKYESHYKQTTLVDHDHIIDYLPNSNNRSIVFIGRTNLDLYPTWIEILADLTFNIYKPIMSNYSISLPKPSVSNSSLRISIPIKIIFIYFLFVLSFI</sequence>